<protein>
    <submittedName>
        <fullName evidence="1 3">Uncharacterized protein</fullName>
    </submittedName>
</protein>
<keyword evidence="2" id="KW-1185">Reference proteome</keyword>
<organism evidence="1">
    <name type="scientific">Mytilinidion resinicola</name>
    <dbReference type="NCBI Taxonomy" id="574789"/>
    <lineage>
        <taxon>Eukaryota</taxon>
        <taxon>Fungi</taxon>
        <taxon>Dikarya</taxon>
        <taxon>Ascomycota</taxon>
        <taxon>Pezizomycotina</taxon>
        <taxon>Dothideomycetes</taxon>
        <taxon>Pleosporomycetidae</taxon>
        <taxon>Mytilinidiales</taxon>
        <taxon>Mytilinidiaceae</taxon>
        <taxon>Mytilinidion</taxon>
    </lineage>
</organism>
<reference evidence="3" key="2">
    <citation type="submission" date="2020-04" db="EMBL/GenBank/DDBJ databases">
        <authorList>
            <consortium name="NCBI Genome Project"/>
        </authorList>
    </citation>
    <scope>NUCLEOTIDE SEQUENCE</scope>
    <source>
        <strain evidence="3">CBS 304.34</strain>
    </source>
</reference>
<dbReference type="EMBL" id="MU003710">
    <property type="protein sequence ID" value="KAF2805219.1"/>
    <property type="molecule type" value="Genomic_DNA"/>
</dbReference>
<evidence type="ECO:0000313" key="2">
    <source>
        <dbReference type="Proteomes" id="UP000504636"/>
    </source>
</evidence>
<dbReference type="Proteomes" id="UP000504636">
    <property type="component" value="Unplaced"/>
</dbReference>
<gene>
    <name evidence="1 3" type="ORF">BDZ99DRAFT_115435</name>
</gene>
<sequence length="159" mass="18016">MAGLMLYRAISVSQNPFFMTLRNRATGPPCTTRMHHSSLSNIVQWNGPRPSSTQRTVLREVQCTRPGIPTLELTQQLRHANRRNATLMTATRSCPYPFFSTLQPTNRRSQGLAGRKSKAGVTTTLISKRIFEDIGFVFEKLEVKRHSVFLVFLGVRLPQ</sequence>
<evidence type="ECO:0000313" key="3">
    <source>
        <dbReference type="RefSeq" id="XP_033572183.1"/>
    </source>
</evidence>
<dbReference type="GeneID" id="54453359"/>
<proteinExistence type="predicted"/>
<dbReference type="RefSeq" id="XP_033572183.1">
    <property type="nucleotide sequence ID" value="XM_033712466.1"/>
</dbReference>
<reference evidence="1 3" key="1">
    <citation type="journal article" date="2020" name="Stud. Mycol.">
        <title>101 Dothideomycetes genomes: a test case for predicting lifestyles and emergence of pathogens.</title>
        <authorList>
            <person name="Haridas S."/>
            <person name="Albert R."/>
            <person name="Binder M."/>
            <person name="Bloem J."/>
            <person name="Labutti K."/>
            <person name="Salamov A."/>
            <person name="Andreopoulos B."/>
            <person name="Baker S."/>
            <person name="Barry K."/>
            <person name="Bills G."/>
            <person name="Bluhm B."/>
            <person name="Cannon C."/>
            <person name="Castanera R."/>
            <person name="Culley D."/>
            <person name="Daum C."/>
            <person name="Ezra D."/>
            <person name="Gonzalez J."/>
            <person name="Henrissat B."/>
            <person name="Kuo A."/>
            <person name="Liang C."/>
            <person name="Lipzen A."/>
            <person name="Lutzoni F."/>
            <person name="Magnuson J."/>
            <person name="Mondo S."/>
            <person name="Nolan M."/>
            <person name="Ohm R."/>
            <person name="Pangilinan J."/>
            <person name="Park H.-J."/>
            <person name="Ramirez L."/>
            <person name="Alfaro M."/>
            <person name="Sun H."/>
            <person name="Tritt A."/>
            <person name="Yoshinaga Y."/>
            <person name="Zwiers L.-H."/>
            <person name="Turgeon B."/>
            <person name="Goodwin S."/>
            <person name="Spatafora J."/>
            <person name="Crous P."/>
            <person name="Grigoriev I."/>
        </authorList>
    </citation>
    <scope>NUCLEOTIDE SEQUENCE</scope>
    <source>
        <strain evidence="1 3">CBS 304.34</strain>
    </source>
</reference>
<evidence type="ECO:0000313" key="1">
    <source>
        <dbReference type="EMBL" id="KAF2805219.1"/>
    </source>
</evidence>
<accession>A0A6A6Y9A4</accession>
<dbReference type="AlphaFoldDB" id="A0A6A6Y9A4"/>
<name>A0A6A6Y9A4_9PEZI</name>
<reference evidence="3" key="3">
    <citation type="submission" date="2025-04" db="UniProtKB">
        <authorList>
            <consortium name="RefSeq"/>
        </authorList>
    </citation>
    <scope>IDENTIFICATION</scope>
    <source>
        <strain evidence="3">CBS 304.34</strain>
    </source>
</reference>